<dbReference type="PROSITE" id="PS50297">
    <property type="entry name" value="ANK_REP_REGION"/>
    <property type="match status" value="1"/>
</dbReference>
<evidence type="ECO:0000313" key="2">
    <source>
        <dbReference type="EMBL" id="KPI40236.1"/>
    </source>
</evidence>
<keyword evidence="1" id="KW-0040">ANK repeat</keyword>
<keyword evidence="3" id="KW-1185">Reference proteome</keyword>
<dbReference type="OrthoDB" id="524187at2759"/>
<dbReference type="EMBL" id="LFJN01000012">
    <property type="protein sequence ID" value="KPI40236.1"/>
    <property type="molecule type" value="Genomic_DNA"/>
</dbReference>
<dbReference type="InterPro" id="IPR002110">
    <property type="entry name" value="Ankyrin_rpt"/>
</dbReference>
<dbReference type="Proteomes" id="UP000038010">
    <property type="component" value="Unassembled WGS sequence"/>
</dbReference>
<dbReference type="GeneID" id="28739842"/>
<sequence length="434" mass="49467">MDPVSIIGLLETTANVVAILISLAEKFKKAPSALARVTSETEKLREQLDRFAVIRRPLCSEQQEYLDRQVSTLECRTIVQDLRDKVKAAVSNSAGSKLSYIDRAKWLYNSGEVEELVSKLAAETDRLWKLLLTEQVVSVHEKLAILQTIVAQVGLQTSSESSTFDRNGIFTPYKTSGIAWYGQFRCKPGQDDKSAYFKDRIALSDASYHGRWDEVYRRLEHAKTTHRQNWVNCTRFLSDAEHKRGKSSSGYTVLHQAAWHGKKSAVEALLKEGAWRLSRTSGSNNTPEHSTPLDVARDHKWEHLFEPLTPIIRRPVSAIVLWKLQQHLHDLIRTTFAPRSGSSLPEDAEKADDVHLECFHLPPLDVLTEFESSRLWFPLQPELKDTREGAAVHVFLERNELVAVMRWGRGDAERRTYRISTKGVQEIEQAMILR</sequence>
<dbReference type="InterPro" id="IPR036770">
    <property type="entry name" value="Ankyrin_rpt-contain_sf"/>
</dbReference>
<evidence type="ECO:0000313" key="3">
    <source>
        <dbReference type="Proteomes" id="UP000038010"/>
    </source>
</evidence>
<dbReference type="VEuPathDB" id="FungiDB:AB675_7581"/>
<evidence type="ECO:0000256" key="1">
    <source>
        <dbReference type="PROSITE-ProRule" id="PRU00023"/>
    </source>
</evidence>
<name>A0A0N1NYI9_9EURO</name>
<dbReference type="AlphaFoldDB" id="A0A0N1NYI9"/>
<dbReference type="SUPFAM" id="SSF48403">
    <property type="entry name" value="Ankyrin repeat"/>
    <property type="match status" value="1"/>
</dbReference>
<protein>
    <submittedName>
        <fullName evidence="2">Uncharacterized protein</fullName>
    </submittedName>
</protein>
<proteinExistence type="predicted"/>
<dbReference type="Gene3D" id="1.25.40.20">
    <property type="entry name" value="Ankyrin repeat-containing domain"/>
    <property type="match status" value="1"/>
</dbReference>
<accession>A0A0N1NYI9</accession>
<gene>
    <name evidence="2" type="ORF">AB675_7581</name>
</gene>
<comment type="caution">
    <text evidence="2">The sequence shown here is derived from an EMBL/GenBank/DDBJ whole genome shotgun (WGS) entry which is preliminary data.</text>
</comment>
<organism evidence="2 3">
    <name type="scientific">Cyphellophora attinorum</name>
    <dbReference type="NCBI Taxonomy" id="1664694"/>
    <lineage>
        <taxon>Eukaryota</taxon>
        <taxon>Fungi</taxon>
        <taxon>Dikarya</taxon>
        <taxon>Ascomycota</taxon>
        <taxon>Pezizomycotina</taxon>
        <taxon>Eurotiomycetes</taxon>
        <taxon>Chaetothyriomycetidae</taxon>
        <taxon>Chaetothyriales</taxon>
        <taxon>Cyphellophoraceae</taxon>
        <taxon>Cyphellophora</taxon>
    </lineage>
</organism>
<reference evidence="2 3" key="1">
    <citation type="submission" date="2015-06" db="EMBL/GenBank/DDBJ databases">
        <title>Draft genome of the ant-associated black yeast Phialophora attae CBS 131958.</title>
        <authorList>
            <person name="Moreno L.F."/>
            <person name="Stielow B.J."/>
            <person name="de Hoog S."/>
            <person name="Vicente V.A."/>
            <person name="Weiss V.A."/>
            <person name="de Vries M."/>
            <person name="Cruz L.M."/>
            <person name="Souza E.M."/>
        </authorList>
    </citation>
    <scope>NUCLEOTIDE SEQUENCE [LARGE SCALE GENOMIC DNA]</scope>
    <source>
        <strain evidence="2 3">CBS 131958</strain>
    </source>
</reference>
<feature type="repeat" description="ANK" evidence="1">
    <location>
        <begin position="249"/>
        <end position="274"/>
    </location>
</feature>
<dbReference type="PROSITE" id="PS50088">
    <property type="entry name" value="ANK_REPEAT"/>
    <property type="match status" value="1"/>
</dbReference>
<dbReference type="RefSeq" id="XP_018000199.1">
    <property type="nucleotide sequence ID" value="XM_018147962.1"/>
</dbReference>